<keyword evidence="1" id="KW-0732">Signal</keyword>
<dbReference type="KEGG" id="rjg:CCGE525_28605"/>
<evidence type="ECO:0000256" key="1">
    <source>
        <dbReference type="SAM" id="SignalP"/>
    </source>
</evidence>
<protein>
    <submittedName>
        <fullName evidence="2">Uncharacterized protein</fullName>
    </submittedName>
</protein>
<evidence type="ECO:0000313" key="3">
    <source>
        <dbReference type="Proteomes" id="UP000282195"/>
    </source>
</evidence>
<proteinExistence type="predicted"/>
<dbReference type="EMBL" id="CP032695">
    <property type="protein sequence ID" value="AYG62704.1"/>
    <property type="molecule type" value="Genomic_DNA"/>
</dbReference>
<accession>A0A387G303</accession>
<evidence type="ECO:0000313" key="2">
    <source>
        <dbReference type="EMBL" id="AYG62704.1"/>
    </source>
</evidence>
<gene>
    <name evidence="2" type="ORF">CCGE525_28605</name>
</gene>
<feature type="chain" id="PRO_5017432929" evidence="1">
    <location>
        <begin position="25"/>
        <end position="96"/>
    </location>
</feature>
<geneLocation type="plasmid" evidence="3">
    <name>prccge525c</name>
</geneLocation>
<feature type="signal peptide" evidence="1">
    <location>
        <begin position="1"/>
        <end position="24"/>
    </location>
</feature>
<keyword evidence="3" id="KW-1185">Reference proteome</keyword>
<organism evidence="2 3">
    <name type="scientific">Rhizobium jaguaris</name>
    <dbReference type="NCBI Taxonomy" id="1312183"/>
    <lineage>
        <taxon>Bacteria</taxon>
        <taxon>Pseudomonadati</taxon>
        <taxon>Pseudomonadota</taxon>
        <taxon>Alphaproteobacteria</taxon>
        <taxon>Hyphomicrobiales</taxon>
        <taxon>Rhizobiaceae</taxon>
        <taxon>Rhizobium/Agrobacterium group</taxon>
        <taxon>Rhizobium</taxon>
    </lineage>
</organism>
<sequence>MRNAIIGCALAVLAVGSVAVPAFAQDVIVGGPSYDDGYYYPHHRDRAGVIISDQGISIGRLRERDRYYDRDRCYTKSITRINEDGDRVTRTIRRCD</sequence>
<dbReference type="RefSeq" id="WP_120707619.1">
    <property type="nucleotide sequence ID" value="NZ_CP032695.1"/>
</dbReference>
<dbReference type="Proteomes" id="UP000282195">
    <property type="component" value="Plasmid pRCCGE525c"/>
</dbReference>
<dbReference type="AlphaFoldDB" id="A0A387G303"/>
<reference evidence="2 3" key="1">
    <citation type="submission" date="2018-10" db="EMBL/GenBank/DDBJ databases">
        <title>Rhizobium etli, R. leguminosarum and a new Rhizobium genospecies from Phaseolus dumosus.</title>
        <authorList>
            <person name="Ramirez-Puebla S.T."/>
            <person name="Rogel-Hernandez M.A."/>
            <person name="Guerrero G."/>
            <person name="Ormeno-Orrillo E."/>
            <person name="Martinez-Romero J.C."/>
            <person name="Negrete-Yankelevich S."/>
            <person name="Martinez-Romero E."/>
        </authorList>
    </citation>
    <scope>NUCLEOTIDE SEQUENCE [LARGE SCALE GENOMIC DNA]</scope>
    <source>
        <strain evidence="2 3">CCGE525</strain>
        <plasmid evidence="3">prccge525c</plasmid>
    </source>
</reference>
<name>A0A387G303_9HYPH</name>
<keyword evidence="2" id="KW-0614">Plasmid</keyword>